<evidence type="ECO:0000313" key="3">
    <source>
        <dbReference type="Proteomes" id="UP000018300"/>
    </source>
</evidence>
<keyword evidence="1" id="KW-0472">Membrane</keyword>
<proteinExistence type="predicted"/>
<gene>
    <name evidence="2" type="ORF">BN569_01772</name>
</gene>
<reference evidence="2" key="1">
    <citation type="submission" date="2012-11" db="EMBL/GenBank/DDBJ databases">
        <title>Dependencies among metagenomic species, viruses, plasmids and units of genetic variation.</title>
        <authorList>
            <person name="Nielsen H.B."/>
            <person name="Almeida M."/>
            <person name="Juncker A.S."/>
            <person name="Rasmussen S."/>
            <person name="Li J."/>
            <person name="Sunagawa S."/>
            <person name="Plichta D."/>
            <person name="Gautier L."/>
            <person name="Le Chatelier E."/>
            <person name="Peletier E."/>
            <person name="Bonde I."/>
            <person name="Nielsen T."/>
            <person name="Manichanh C."/>
            <person name="Arumugam M."/>
            <person name="Batto J."/>
            <person name="Santos M.B.Q.D."/>
            <person name="Blom N."/>
            <person name="Borruel N."/>
            <person name="Burgdorf K.S."/>
            <person name="Boumezbeur F."/>
            <person name="Casellas F."/>
            <person name="Dore J."/>
            <person name="Guarner F."/>
            <person name="Hansen T."/>
            <person name="Hildebrand F."/>
            <person name="Kaas R.S."/>
            <person name="Kennedy S."/>
            <person name="Kristiansen K."/>
            <person name="Kultima J.R."/>
            <person name="Leonard P."/>
            <person name="Levenez F."/>
            <person name="Lund O."/>
            <person name="Moumen B."/>
            <person name="Le Paslier D."/>
            <person name="Pons N."/>
            <person name="Pedersen O."/>
            <person name="Prifti E."/>
            <person name="Qin J."/>
            <person name="Raes J."/>
            <person name="Tap J."/>
            <person name="Tims S."/>
            <person name="Ussery D.W."/>
            <person name="Yamada T."/>
            <person name="MetaHit consortium"/>
            <person name="Renault P."/>
            <person name="Sicheritz-Ponten T."/>
            <person name="Bork P."/>
            <person name="Wang J."/>
            <person name="Brunak S."/>
            <person name="Ehrlich S.D."/>
        </authorList>
    </citation>
    <scope>NUCLEOTIDE SEQUENCE [LARGE SCALE GENOMIC DNA]</scope>
</reference>
<name>R5LED7_9FIRM</name>
<dbReference type="SUPFAM" id="SSF54523">
    <property type="entry name" value="Pili subunits"/>
    <property type="match status" value="1"/>
</dbReference>
<dbReference type="InterPro" id="IPR045584">
    <property type="entry name" value="Pilin-like"/>
</dbReference>
<evidence type="ECO:0000256" key="1">
    <source>
        <dbReference type="SAM" id="Phobius"/>
    </source>
</evidence>
<dbReference type="AlphaFoldDB" id="R5LED7"/>
<comment type="caution">
    <text evidence="2">The sequence shown here is derived from an EMBL/GenBank/DDBJ whole genome shotgun (WGS) entry which is preliminary data.</text>
</comment>
<protein>
    <submittedName>
        <fullName evidence="2">Pilin</fullName>
    </submittedName>
</protein>
<evidence type="ECO:0000313" key="2">
    <source>
        <dbReference type="EMBL" id="CCY75869.1"/>
    </source>
</evidence>
<organism evidence="2 3">
    <name type="scientific">Eshraghiella crossota CAG:259</name>
    <dbReference type="NCBI Taxonomy" id="1263062"/>
    <lineage>
        <taxon>Bacteria</taxon>
        <taxon>Bacillati</taxon>
        <taxon>Bacillota</taxon>
        <taxon>Clostridia</taxon>
        <taxon>Lachnospirales</taxon>
        <taxon>Lachnospiraceae</taxon>
        <taxon>Eshraghiella</taxon>
    </lineage>
</organism>
<keyword evidence="1" id="KW-0812">Transmembrane</keyword>
<keyword evidence="1" id="KW-1133">Transmembrane helix</keyword>
<dbReference type="InterPro" id="IPR012902">
    <property type="entry name" value="N_methyl_site"/>
</dbReference>
<dbReference type="PROSITE" id="PS00409">
    <property type="entry name" value="PROKAR_NTER_METHYL"/>
    <property type="match status" value="1"/>
</dbReference>
<dbReference type="Pfam" id="PF07963">
    <property type="entry name" value="N_methyl"/>
    <property type="match status" value="1"/>
</dbReference>
<dbReference type="Gene3D" id="3.30.700.10">
    <property type="entry name" value="Glycoprotein, Type 4 Pilin"/>
    <property type="match status" value="1"/>
</dbReference>
<dbReference type="Proteomes" id="UP000018300">
    <property type="component" value="Unassembled WGS sequence"/>
</dbReference>
<sequence>MRMSIITNRTGQHNNKGFSLLELLVVVAIMAVLTGIISITYRTVNKSNVNKAASIVDDYLSLAREKAKTVSAYEWNMTISVGDDGTEVSYVKKAEKESDKAKMDSKTLPKNVKFKIIDDKGNEIRLDNTIKEVSVAFNSLTGNVSKVYFSNGSEIDVTDSSYCDFIAYYKEKSRGVRLYFVTGKHSQI</sequence>
<dbReference type="NCBIfam" id="TIGR02532">
    <property type="entry name" value="IV_pilin_GFxxxE"/>
    <property type="match status" value="1"/>
</dbReference>
<dbReference type="EMBL" id="CAYU010000018">
    <property type="protein sequence ID" value="CCY75869.1"/>
    <property type="molecule type" value="Genomic_DNA"/>
</dbReference>
<accession>R5LED7</accession>
<feature type="transmembrane region" description="Helical" evidence="1">
    <location>
        <begin position="20"/>
        <end position="41"/>
    </location>
</feature>